<evidence type="ECO:0000313" key="3">
    <source>
        <dbReference type="Proteomes" id="UP000499080"/>
    </source>
</evidence>
<dbReference type="AlphaFoldDB" id="A0A4Y2KKB1"/>
<evidence type="ECO:0000313" key="2">
    <source>
        <dbReference type="EMBL" id="GBN02340.1"/>
    </source>
</evidence>
<dbReference type="InterPro" id="IPR027417">
    <property type="entry name" value="P-loop_NTPase"/>
</dbReference>
<dbReference type="FunFam" id="3.40.50.300:FF:002884">
    <property type="entry name" value="ATP-dependent DNA helicase"/>
    <property type="match status" value="1"/>
</dbReference>
<protein>
    <recommendedName>
        <fullName evidence="1">DNA helicase Pif1-like 2B domain-containing protein</fullName>
    </recommendedName>
</protein>
<comment type="caution">
    <text evidence="2">The sequence shown here is derived from an EMBL/GenBank/DDBJ whole genome shotgun (WGS) entry which is preliminary data.</text>
</comment>
<sequence length="261" mass="29442">MRAFDSEKEFASCLLHVGEGESGEKIQFPPFCYPEIQDPVQQLFSDIDFKTVTPEELKGRAILTVANDLSMQINNRVLECLPGNEVIYESMDNIVSNDPQDPLAYTEEFLSSLTPTGMPPHKLRLKTEAIMLLRNLAPSKGLCNGTRLIAIQLQKNVIVAKKISADNNNESYLIPRIPFIPSDSNMPFQFKRKQFPIRLAFSMTINKAQGQTFDKICLDLTKPVFSHGQLYVGLSRVRSFDSVTVVSPNSEIYDCVYREVL</sequence>
<organism evidence="2 3">
    <name type="scientific">Araneus ventricosus</name>
    <name type="common">Orbweaver spider</name>
    <name type="synonym">Epeira ventricosa</name>
    <dbReference type="NCBI Taxonomy" id="182803"/>
    <lineage>
        <taxon>Eukaryota</taxon>
        <taxon>Metazoa</taxon>
        <taxon>Ecdysozoa</taxon>
        <taxon>Arthropoda</taxon>
        <taxon>Chelicerata</taxon>
        <taxon>Arachnida</taxon>
        <taxon>Araneae</taxon>
        <taxon>Araneomorphae</taxon>
        <taxon>Entelegynae</taxon>
        <taxon>Araneoidea</taxon>
        <taxon>Araneidae</taxon>
        <taxon>Araneus</taxon>
    </lineage>
</organism>
<dbReference type="Gene3D" id="3.40.50.300">
    <property type="entry name" value="P-loop containing nucleotide triphosphate hydrolases"/>
    <property type="match status" value="1"/>
</dbReference>
<reference evidence="2 3" key="1">
    <citation type="journal article" date="2019" name="Sci. Rep.">
        <title>Orb-weaving spider Araneus ventricosus genome elucidates the spidroin gene catalogue.</title>
        <authorList>
            <person name="Kono N."/>
            <person name="Nakamura H."/>
            <person name="Ohtoshi R."/>
            <person name="Moran D.A.P."/>
            <person name="Shinohara A."/>
            <person name="Yoshida Y."/>
            <person name="Fujiwara M."/>
            <person name="Mori M."/>
            <person name="Tomita M."/>
            <person name="Arakawa K."/>
        </authorList>
    </citation>
    <scope>NUCLEOTIDE SEQUENCE [LARGE SCALE GENOMIC DNA]</scope>
</reference>
<name>A0A4Y2KKB1_ARAVE</name>
<dbReference type="PANTHER" id="PTHR10492:SF57">
    <property type="entry name" value="ATP-DEPENDENT DNA HELICASE"/>
    <property type="match status" value="1"/>
</dbReference>
<dbReference type="Pfam" id="PF21530">
    <property type="entry name" value="Pif1_2B_dom"/>
    <property type="match status" value="1"/>
</dbReference>
<accession>A0A4Y2KKB1</accession>
<dbReference type="PANTHER" id="PTHR10492">
    <property type="match status" value="1"/>
</dbReference>
<dbReference type="EMBL" id="BGPR01004696">
    <property type="protein sequence ID" value="GBN02340.1"/>
    <property type="molecule type" value="Genomic_DNA"/>
</dbReference>
<dbReference type="InterPro" id="IPR049163">
    <property type="entry name" value="Pif1-like_2B_dom"/>
</dbReference>
<gene>
    <name evidence="2" type="ORF">AVEN_260402_1</name>
</gene>
<feature type="domain" description="DNA helicase Pif1-like 2B" evidence="1">
    <location>
        <begin position="108"/>
        <end position="153"/>
    </location>
</feature>
<dbReference type="Proteomes" id="UP000499080">
    <property type="component" value="Unassembled WGS sequence"/>
</dbReference>
<dbReference type="SUPFAM" id="SSF52540">
    <property type="entry name" value="P-loop containing nucleoside triphosphate hydrolases"/>
    <property type="match status" value="1"/>
</dbReference>
<evidence type="ECO:0000259" key="1">
    <source>
        <dbReference type="Pfam" id="PF21530"/>
    </source>
</evidence>
<proteinExistence type="predicted"/>
<dbReference type="OrthoDB" id="20872at2759"/>
<dbReference type="CDD" id="cd18809">
    <property type="entry name" value="SF1_C_RecD"/>
    <property type="match status" value="1"/>
</dbReference>
<keyword evidence="3" id="KW-1185">Reference proteome</keyword>